<name>A0ABR0NJE3_GOSAR</name>
<sequence>MLISKFNAIQSNTLSQLHKEAVRGILFHWDLLGLISALGGPLFLLGAMQRLLNGCCAAVPVCGFGELGVPMMDYPSLLKGLDLRA</sequence>
<feature type="transmembrane region" description="Helical" evidence="1">
    <location>
        <begin position="21"/>
        <end position="45"/>
    </location>
</feature>
<keyword evidence="1" id="KW-0812">Transmembrane</keyword>
<organism evidence="2 3">
    <name type="scientific">Gossypium arboreum</name>
    <name type="common">Tree cotton</name>
    <name type="synonym">Gossypium nanking</name>
    <dbReference type="NCBI Taxonomy" id="29729"/>
    <lineage>
        <taxon>Eukaryota</taxon>
        <taxon>Viridiplantae</taxon>
        <taxon>Streptophyta</taxon>
        <taxon>Embryophyta</taxon>
        <taxon>Tracheophyta</taxon>
        <taxon>Spermatophyta</taxon>
        <taxon>Magnoliopsida</taxon>
        <taxon>eudicotyledons</taxon>
        <taxon>Gunneridae</taxon>
        <taxon>Pentapetalae</taxon>
        <taxon>rosids</taxon>
        <taxon>malvids</taxon>
        <taxon>Malvales</taxon>
        <taxon>Malvaceae</taxon>
        <taxon>Malvoideae</taxon>
        <taxon>Gossypium</taxon>
    </lineage>
</organism>
<reference evidence="2 3" key="1">
    <citation type="submission" date="2023-03" db="EMBL/GenBank/DDBJ databases">
        <title>WGS of Gossypium arboreum.</title>
        <authorList>
            <person name="Yu D."/>
        </authorList>
    </citation>
    <scope>NUCLEOTIDE SEQUENCE [LARGE SCALE GENOMIC DNA]</scope>
    <source>
        <tissue evidence="2">Leaf</tissue>
    </source>
</reference>
<gene>
    <name evidence="2" type="ORF">PVK06_036375</name>
</gene>
<keyword evidence="1" id="KW-1133">Transmembrane helix</keyword>
<dbReference type="Proteomes" id="UP001358586">
    <property type="component" value="Chromosome 10"/>
</dbReference>
<keyword evidence="1" id="KW-0472">Membrane</keyword>
<accession>A0ABR0NJE3</accession>
<protein>
    <submittedName>
        <fullName evidence="2">Uncharacterized protein</fullName>
    </submittedName>
</protein>
<keyword evidence="3" id="KW-1185">Reference proteome</keyword>
<dbReference type="EMBL" id="JARKNE010000010">
    <property type="protein sequence ID" value="KAK5795118.1"/>
    <property type="molecule type" value="Genomic_DNA"/>
</dbReference>
<evidence type="ECO:0000313" key="3">
    <source>
        <dbReference type="Proteomes" id="UP001358586"/>
    </source>
</evidence>
<evidence type="ECO:0000313" key="2">
    <source>
        <dbReference type="EMBL" id="KAK5795118.1"/>
    </source>
</evidence>
<evidence type="ECO:0000256" key="1">
    <source>
        <dbReference type="SAM" id="Phobius"/>
    </source>
</evidence>
<comment type="caution">
    <text evidence="2">The sequence shown here is derived from an EMBL/GenBank/DDBJ whole genome shotgun (WGS) entry which is preliminary data.</text>
</comment>
<proteinExistence type="predicted"/>